<keyword evidence="6 8" id="KW-0472">Membrane</keyword>
<dbReference type="AlphaFoldDB" id="C7QI05"/>
<evidence type="ECO:0000256" key="7">
    <source>
        <dbReference type="SAM" id="MobiDB-lite"/>
    </source>
</evidence>
<evidence type="ECO:0000256" key="5">
    <source>
        <dbReference type="ARBA" id="ARBA00022989"/>
    </source>
</evidence>
<evidence type="ECO:0000256" key="8">
    <source>
        <dbReference type="SAM" id="Phobius"/>
    </source>
</evidence>
<dbReference type="OrthoDB" id="3364748at2"/>
<keyword evidence="5 8" id="KW-1133">Transmembrane helix</keyword>
<keyword evidence="2" id="KW-0813">Transport</keyword>
<evidence type="ECO:0000313" key="10">
    <source>
        <dbReference type="Proteomes" id="UP000000851"/>
    </source>
</evidence>
<dbReference type="KEGG" id="cai:Caci_4186"/>
<feature type="transmembrane region" description="Helical" evidence="8">
    <location>
        <begin position="302"/>
        <end position="325"/>
    </location>
</feature>
<feature type="region of interest" description="Disordered" evidence="7">
    <location>
        <begin position="1"/>
        <end position="25"/>
    </location>
</feature>
<evidence type="ECO:0000256" key="4">
    <source>
        <dbReference type="ARBA" id="ARBA00022692"/>
    </source>
</evidence>
<proteinExistence type="predicted"/>
<dbReference type="SUPFAM" id="SSF103473">
    <property type="entry name" value="MFS general substrate transporter"/>
    <property type="match status" value="1"/>
</dbReference>
<evidence type="ECO:0000256" key="6">
    <source>
        <dbReference type="ARBA" id="ARBA00023136"/>
    </source>
</evidence>
<dbReference type="eggNOG" id="COG0477">
    <property type="taxonomic scope" value="Bacteria"/>
</dbReference>
<comment type="subcellular location">
    <subcellularLocation>
        <location evidence="1">Cell membrane</location>
        <topology evidence="1">Multi-pass membrane protein</topology>
    </subcellularLocation>
</comment>
<dbReference type="Gene3D" id="1.20.1250.20">
    <property type="entry name" value="MFS general substrate transporter like domains"/>
    <property type="match status" value="2"/>
</dbReference>
<evidence type="ECO:0000256" key="1">
    <source>
        <dbReference type="ARBA" id="ARBA00004651"/>
    </source>
</evidence>
<keyword evidence="10" id="KW-1185">Reference proteome</keyword>
<keyword evidence="3" id="KW-1003">Cell membrane</keyword>
<accession>C7QI05</accession>
<dbReference type="Proteomes" id="UP000000851">
    <property type="component" value="Chromosome"/>
</dbReference>
<feature type="transmembrane region" description="Helical" evidence="8">
    <location>
        <begin position="245"/>
        <end position="266"/>
    </location>
</feature>
<keyword evidence="4 8" id="KW-0812">Transmembrane</keyword>
<dbReference type="PANTHER" id="PTHR23517:SF2">
    <property type="entry name" value="MULTIDRUG RESISTANCE PROTEIN MDTH"/>
    <property type="match status" value="1"/>
</dbReference>
<feature type="transmembrane region" description="Helical" evidence="8">
    <location>
        <begin position="272"/>
        <end position="295"/>
    </location>
</feature>
<dbReference type="Pfam" id="PF07690">
    <property type="entry name" value="MFS_1"/>
    <property type="match status" value="1"/>
</dbReference>
<sequence>MTISAPARAPQKTSLNPEPAASPRPRVSARALLRASGGPRYAVALLVDSFGSGMLRPFLLLYGINVLRLSAPVSGAAMTVGIIAGLCVAPLAGRWLDHGARSTVVAASMLIRVLGTIVLLTAPAGNVAVFTTAALFLGIGNQTMPTAHSALIATIATGRERDAAVAAARSLRNAGMGLGALAATACLAGGPAAMRWLAAATGASYMVSALLAWSVRIRAQPTSAKESGVHAATAPGMRVLLPANVIYAFCLIIPEIALPLIVVKMLHASPAWAAGIFVTNTALVVALQVPVTVWLARWPRSVALAAAGGMVSVSYIGFLLASSLGHGLAAPAVGAVSVLCTVGEIMYAGTVGPLLMAITPAPVLGRALSRFQLSNGLGLAIAPMVITFLAAHGAAVLWLPLAAATLVAAWSVRRLSEGELD</sequence>
<dbReference type="InParanoid" id="C7QI05"/>
<dbReference type="PANTHER" id="PTHR23517">
    <property type="entry name" value="RESISTANCE PROTEIN MDTM, PUTATIVE-RELATED-RELATED"/>
    <property type="match status" value="1"/>
</dbReference>
<evidence type="ECO:0000256" key="3">
    <source>
        <dbReference type="ARBA" id="ARBA00022475"/>
    </source>
</evidence>
<dbReference type="RefSeq" id="WP_015792779.1">
    <property type="nucleotide sequence ID" value="NC_013131.1"/>
</dbReference>
<feature type="transmembrane region" description="Helical" evidence="8">
    <location>
        <begin position="41"/>
        <end position="64"/>
    </location>
</feature>
<dbReference type="EMBL" id="CP001700">
    <property type="protein sequence ID" value="ACU73050.1"/>
    <property type="molecule type" value="Genomic_DNA"/>
</dbReference>
<feature type="transmembrane region" description="Helical" evidence="8">
    <location>
        <begin position="377"/>
        <end position="410"/>
    </location>
</feature>
<feature type="transmembrane region" description="Helical" evidence="8">
    <location>
        <begin position="76"/>
        <end position="96"/>
    </location>
</feature>
<name>C7QI05_CATAD</name>
<evidence type="ECO:0000313" key="9">
    <source>
        <dbReference type="EMBL" id="ACU73050.1"/>
    </source>
</evidence>
<dbReference type="STRING" id="479433.Caci_4186"/>
<evidence type="ECO:0000256" key="2">
    <source>
        <dbReference type="ARBA" id="ARBA00022448"/>
    </source>
</evidence>
<dbReference type="GO" id="GO:0022857">
    <property type="term" value="F:transmembrane transporter activity"/>
    <property type="evidence" value="ECO:0007669"/>
    <property type="project" value="InterPro"/>
</dbReference>
<dbReference type="HOGENOM" id="CLU_001265_60_5_11"/>
<protein>
    <submittedName>
        <fullName evidence="9">Major facilitator superfamily MFS_1</fullName>
    </submittedName>
</protein>
<organism evidence="9 10">
    <name type="scientific">Catenulispora acidiphila (strain DSM 44928 / JCM 14897 / NBRC 102108 / NRRL B-24433 / ID139908)</name>
    <dbReference type="NCBI Taxonomy" id="479433"/>
    <lineage>
        <taxon>Bacteria</taxon>
        <taxon>Bacillati</taxon>
        <taxon>Actinomycetota</taxon>
        <taxon>Actinomycetes</taxon>
        <taxon>Catenulisporales</taxon>
        <taxon>Catenulisporaceae</taxon>
        <taxon>Catenulispora</taxon>
    </lineage>
</organism>
<gene>
    <name evidence="9" type="ordered locus">Caci_4186</name>
</gene>
<dbReference type="InterPro" id="IPR050171">
    <property type="entry name" value="MFS_Transporters"/>
</dbReference>
<reference evidence="9 10" key="1">
    <citation type="journal article" date="2009" name="Stand. Genomic Sci.">
        <title>Complete genome sequence of Catenulispora acidiphila type strain (ID 139908).</title>
        <authorList>
            <person name="Copeland A."/>
            <person name="Lapidus A."/>
            <person name="Glavina Del Rio T."/>
            <person name="Nolan M."/>
            <person name="Lucas S."/>
            <person name="Chen F."/>
            <person name="Tice H."/>
            <person name="Cheng J.F."/>
            <person name="Bruce D."/>
            <person name="Goodwin L."/>
            <person name="Pitluck S."/>
            <person name="Mikhailova N."/>
            <person name="Pati A."/>
            <person name="Ivanova N."/>
            <person name="Mavromatis K."/>
            <person name="Chen A."/>
            <person name="Palaniappan K."/>
            <person name="Chain P."/>
            <person name="Land M."/>
            <person name="Hauser L."/>
            <person name="Chang Y.J."/>
            <person name="Jeffries C.D."/>
            <person name="Chertkov O."/>
            <person name="Brettin T."/>
            <person name="Detter J.C."/>
            <person name="Han C."/>
            <person name="Ali Z."/>
            <person name="Tindall B.J."/>
            <person name="Goker M."/>
            <person name="Bristow J."/>
            <person name="Eisen J.A."/>
            <person name="Markowitz V."/>
            <person name="Hugenholtz P."/>
            <person name="Kyrpides N.C."/>
            <person name="Klenk H.P."/>
        </authorList>
    </citation>
    <scope>NUCLEOTIDE SEQUENCE [LARGE SCALE GENOMIC DNA]</scope>
    <source>
        <strain evidence="10">DSM 44928 / JCM 14897 / NBRC 102108 / NRRL B-24433 / ID139908</strain>
    </source>
</reference>
<dbReference type="GO" id="GO:0005886">
    <property type="term" value="C:plasma membrane"/>
    <property type="evidence" value="ECO:0007669"/>
    <property type="project" value="UniProtKB-SubCell"/>
</dbReference>
<dbReference type="InterPro" id="IPR036259">
    <property type="entry name" value="MFS_trans_sf"/>
</dbReference>
<feature type="transmembrane region" description="Helical" evidence="8">
    <location>
        <begin position="196"/>
        <end position="215"/>
    </location>
</feature>
<feature type="transmembrane region" description="Helical" evidence="8">
    <location>
        <begin position="117"/>
        <end position="139"/>
    </location>
</feature>
<dbReference type="InterPro" id="IPR011701">
    <property type="entry name" value="MFS"/>
</dbReference>